<gene>
    <name evidence="1" type="ORF">QE152_g40729</name>
</gene>
<dbReference type="Proteomes" id="UP001458880">
    <property type="component" value="Unassembled WGS sequence"/>
</dbReference>
<dbReference type="PANTHER" id="PTHR33198">
    <property type="entry name" value="ANK_REP_REGION DOMAIN-CONTAINING PROTEIN-RELATED"/>
    <property type="match status" value="1"/>
</dbReference>
<dbReference type="PANTHER" id="PTHR33198:SF19">
    <property type="entry name" value="CCHC-TYPE DOMAIN-CONTAINING PROTEIN"/>
    <property type="match status" value="1"/>
</dbReference>
<organism evidence="1 2">
    <name type="scientific">Popillia japonica</name>
    <name type="common">Japanese beetle</name>
    <dbReference type="NCBI Taxonomy" id="7064"/>
    <lineage>
        <taxon>Eukaryota</taxon>
        <taxon>Metazoa</taxon>
        <taxon>Ecdysozoa</taxon>
        <taxon>Arthropoda</taxon>
        <taxon>Hexapoda</taxon>
        <taxon>Insecta</taxon>
        <taxon>Pterygota</taxon>
        <taxon>Neoptera</taxon>
        <taxon>Endopterygota</taxon>
        <taxon>Coleoptera</taxon>
        <taxon>Polyphaga</taxon>
        <taxon>Scarabaeiformia</taxon>
        <taxon>Scarabaeidae</taxon>
        <taxon>Rutelinae</taxon>
        <taxon>Popillia</taxon>
    </lineage>
</organism>
<comment type="caution">
    <text evidence="1">The sequence shown here is derived from an EMBL/GenBank/DDBJ whole genome shotgun (WGS) entry which is preliminary data.</text>
</comment>
<sequence>MTSDVKKIIEIFAVPEDKRFAYLLHYMGSEAYDIVCDKISPEKPSEKSYEELISVIKSHYSPEPLEIAEIFRFLQRKQHEGESALEYLTALQRLATTCKFGDYLKKALRNQFVFGLMQLNYTVGMHQEMSIVSV</sequence>
<proteinExistence type="predicted"/>
<evidence type="ECO:0000313" key="2">
    <source>
        <dbReference type="Proteomes" id="UP001458880"/>
    </source>
</evidence>
<dbReference type="AlphaFoldDB" id="A0AAW1HFI5"/>
<evidence type="ECO:0008006" key="3">
    <source>
        <dbReference type="Google" id="ProtNLM"/>
    </source>
</evidence>
<name>A0AAW1HFI5_POPJA</name>
<keyword evidence="2" id="KW-1185">Reference proteome</keyword>
<evidence type="ECO:0000313" key="1">
    <source>
        <dbReference type="EMBL" id="KAK9674987.1"/>
    </source>
</evidence>
<protein>
    <recommendedName>
        <fullName evidence="3">Retrotransposon gag domain-containing protein</fullName>
    </recommendedName>
</protein>
<accession>A0AAW1HFI5</accession>
<reference evidence="1 2" key="1">
    <citation type="journal article" date="2024" name="BMC Genomics">
        <title>De novo assembly and annotation of Popillia japonica's genome with initial clues to its potential as an invasive pest.</title>
        <authorList>
            <person name="Cucini C."/>
            <person name="Boschi S."/>
            <person name="Funari R."/>
            <person name="Cardaioli E."/>
            <person name="Iannotti N."/>
            <person name="Marturano G."/>
            <person name="Paoli F."/>
            <person name="Bruttini M."/>
            <person name="Carapelli A."/>
            <person name="Frati F."/>
            <person name="Nardi F."/>
        </authorList>
    </citation>
    <scope>NUCLEOTIDE SEQUENCE [LARGE SCALE GENOMIC DNA]</scope>
    <source>
        <strain evidence="1">DMR45628</strain>
    </source>
</reference>
<dbReference type="EMBL" id="JASPKY010001347">
    <property type="protein sequence ID" value="KAK9674987.1"/>
    <property type="molecule type" value="Genomic_DNA"/>
</dbReference>